<name>A0AAD7FTP9_9AGAR</name>
<evidence type="ECO:0000313" key="2">
    <source>
        <dbReference type="Proteomes" id="UP001221142"/>
    </source>
</evidence>
<dbReference type="InterPro" id="IPR032675">
    <property type="entry name" value="LRR_dom_sf"/>
</dbReference>
<dbReference type="Gene3D" id="3.80.10.10">
    <property type="entry name" value="Ribonuclease Inhibitor"/>
    <property type="match status" value="1"/>
</dbReference>
<reference evidence="1" key="1">
    <citation type="submission" date="2023-03" db="EMBL/GenBank/DDBJ databases">
        <title>Massive genome expansion in bonnet fungi (Mycena s.s.) driven by repeated elements and novel gene families across ecological guilds.</title>
        <authorList>
            <consortium name="Lawrence Berkeley National Laboratory"/>
            <person name="Harder C.B."/>
            <person name="Miyauchi S."/>
            <person name="Viragh M."/>
            <person name="Kuo A."/>
            <person name="Thoen E."/>
            <person name="Andreopoulos B."/>
            <person name="Lu D."/>
            <person name="Skrede I."/>
            <person name="Drula E."/>
            <person name="Henrissat B."/>
            <person name="Morin E."/>
            <person name="Kohler A."/>
            <person name="Barry K."/>
            <person name="LaButti K."/>
            <person name="Morin E."/>
            <person name="Salamov A."/>
            <person name="Lipzen A."/>
            <person name="Mereny Z."/>
            <person name="Hegedus B."/>
            <person name="Baldrian P."/>
            <person name="Stursova M."/>
            <person name="Weitz H."/>
            <person name="Taylor A."/>
            <person name="Grigoriev I.V."/>
            <person name="Nagy L.G."/>
            <person name="Martin F."/>
            <person name="Kauserud H."/>
        </authorList>
    </citation>
    <scope>NUCLEOTIDE SEQUENCE</scope>
    <source>
        <strain evidence="1">9284</strain>
    </source>
</reference>
<protein>
    <recommendedName>
        <fullName evidence="3">F-box domain-containing protein</fullName>
    </recommendedName>
</protein>
<gene>
    <name evidence="1" type="ORF">FB45DRAFT_901786</name>
</gene>
<proteinExistence type="predicted"/>
<evidence type="ECO:0008006" key="3">
    <source>
        <dbReference type="Google" id="ProtNLM"/>
    </source>
</evidence>
<dbReference type="Proteomes" id="UP001221142">
    <property type="component" value="Unassembled WGS sequence"/>
</dbReference>
<sequence length="450" mass="50139">MASSLLSLPPELLLHVVDAIQDAPSLRTLILTCKVARALAEPVLYRAVLVTTGSQAVRLAAVLQQNRIALVQDVNLRPIEYENERLEVLTPLIGAMTQLRTLAIESPFANYGLWRSNSTRWGQLMEGYHEMFLDSQRGVGLQNLQSLTIHWCGVGSRFWILSEVKTILTLPSLQSLTISCAVLDDDLTEELAGLAGTTRLTHLELIECFVTHKGLIAVLSLPRALQSCLLGGLRHHSCGSTRPAASVEQQLDALRQQCHSLEQFTWYDKRAVYDADDTSIVSIPSASSLRDFTELRTLTVDGAASLLFSILLSSDAPPNLRRLRVIRHDQGDVLDAGGETREGEVEKPARILSLLPPRELHKCLPSLRHLDVVFSPSTRWGSDMDQSLMARADRRERVKRAAAEYRGIALTIFLALRGSVIPPYLYGEMVPREEVAYRAEDGWFEPRMME</sequence>
<comment type="caution">
    <text evidence="1">The sequence shown here is derived from an EMBL/GenBank/DDBJ whole genome shotgun (WGS) entry which is preliminary data.</text>
</comment>
<keyword evidence="2" id="KW-1185">Reference proteome</keyword>
<evidence type="ECO:0000313" key="1">
    <source>
        <dbReference type="EMBL" id="KAJ7642093.1"/>
    </source>
</evidence>
<accession>A0AAD7FTP9</accession>
<dbReference type="EMBL" id="JARKIF010000004">
    <property type="protein sequence ID" value="KAJ7642093.1"/>
    <property type="molecule type" value="Genomic_DNA"/>
</dbReference>
<organism evidence="1 2">
    <name type="scientific">Roridomyces roridus</name>
    <dbReference type="NCBI Taxonomy" id="1738132"/>
    <lineage>
        <taxon>Eukaryota</taxon>
        <taxon>Fungi</taxon>
        <taxon>Dikarya</taxon>
        <taxon>Basidiomycota</taxon>
        <taxon>Agaricomycotina</taxon>
        <taxon>Agaricomycetes</taxon>
        <taxon>Agaricomycetidae</taxon>
        <taxon>Agaricales</taxon>
        <taxon>Marasmiineae</taxon>
        <taxon>Mycenaceae</taxon>
        <taxon>Roridomyces</taxon>
    </lineage>
</organism>
<dbReference type="AlphaFoldDB" id="A0AAD7FTP9"/>
<dbReference type="SUPFAM" id="SSF52047">
    <property type="entry name" value="RNI-like"/>
    <property type="match status" value="1"/>
</dbReference>